<proteinExistence type="predicted"/>
<gene>
    <name evidence="1" type="ORF">SAMN04489746_1239</name>
</gene>
<evidence type="ECO:0000313" key="2">
    <source>
        <dbReference type="Proteomes" id="UP000183687"/>
    </source>
</evidence>
<comment type="caution">
    <text evidence="1">The sequence shown here is derived from an EMBL/GenBank/DDBJ whole genome shotgun (WGS) entry which is preliminary data.</text>
</comment>
<sequence length="81" mass="8920">MNTQASDFGELQRLVDELYATTAVVSHVDMVVRAEINDLPSDLMEVVELVPTGSYSRARLCDQLNSIITAHGWGYVYGTVS</sequence>
<accession>A0AB38A7H8</accession>
<dbReference type="RefSeq" id="WP_002564094.1">
    <property type="nucleotide sequence ID" value="NZ_CALJSN010000009.1"/>
</dbReference>
<dbReference type="Proteomes" id="UP000183687">
    <property type="component" value="Unassembled WGS sequence"/>
</dbReference>
<organism evidence="1 2">
    <name type="scientific">Atopobium minutum</name>
    <dbReference type="NCBI Taxonomy" id="1381"/>
    <lineage>
        <taxon>Bacteria</taxon>
        <taxon>Bacillati</taxon>
        <taxon>Actinomycetota</taxon>
        <taxon>Coriobacteriia</taxon>
        <taxon>Coriobacteriales</taxon>
        <taxon>Atopobiaceae</taxon>
        <taxon>Atopobium</taxon>
    </lineage>
</organism>
<dbReference type="EMBL" id="FNSH01000001">
    <property type="protein sequence ID" value="SEB89333.1"/>
    <property type="molecule type" value="Genomic_DNA"/>
</dbReference>
<dbReference type="AlphaFoldDB" id="A0AB38A7H8"/>
<protein>
    <submittedName>
        <fullName evidence="1">Uncharacterized protein</fullName>
    </submittedName>
</protein>
<name>A0AB38A7H8_9ACTN</name>
<reference evidence="1 2" key="1">
    <citation type="submission" date="2016-10" db="EMBL/GenBank/DDBJ databases">
        <authorList>
            <person name="Varghese N."/>
            <person name="Submissions S."/>
        </authorList>
    </citation>
    <scope>NUCLEOTIDE SEQUENCE [LARGE SCALE GENOMIC DNA]</scope>
    <source>
        <strain evidence="1 2">DSM 20586</strain>
    </source>
</reference>
<evidence type="ECO:0000313" key="1">
    <source>
        <dbReference type="EMBL" id="SEB89333.1"/>
    </source>
</evidence>